<dbReference type="PROSITE" id="PS00041">
    <property type="entry name" value="HTH_ARAC_FAMILY_1"/>
    <property type="match status" value="1"/>
</dbReference>
<dbReference type="GO" id="GO:0043565">
    <property type="term" value="F:sequence-specific DNA binding"/>
    <property type="evidence" value="ECO:0007669"/>
    <property type="project" value="InterPro"/>
</dbReference>
<evidence type="ECO:0000313" key="6">
    <source>
        <dbReference type="Proteomes" id="UP000306196"/>
    </source>
</evidence>
<dbReference type="InterPro" id="IPR037923">
    <property type="entry name" value="HTH-like"/>
</dbReference>
<proteinExistence type="predicted"/>
<feature type="domain" description="HTH araC/xylS-type" evidence="4">
    <location>
        <begin position="182"/>
        <end position="280"/>
    </location>
</feature>
<dbReference type="AlphaFoldDB" id="A0A5R8KHA1"/>
<dbReference type="PANTHER" id="PTHR43280">
    <property type="entry name" value="ARAC-FAMILY TRANSCRIPTIONAL REGULATOR"/>
    <property type="match status" value="1"/>
</dbReference>
<evidence type="ECO:0000256" key="1">
    <source>
        <dbReference type="ARBA" id="ARBA00023015"/>
    </source>
</evidence>
<dbReference type="InterPro" id="IPR009057">
    <property type="entry name" value="Homeodomain-like_sf"/>
</dbReference>
<protein>
    <submittedName>
        <fullName evidence="5">AraC family transcriptional regulator</fullName>
    </submittedName>
</protein>
<evidence type="ECO:0000256" key="2">
    <source>
        <dbReference type="ARBA" id="ARBA00023125"/>
    </source>
</evidence>
<gene>
    <name evidence="5" type="ORF">FEM03_08705</name>
</gene>
<sequence>MKPVYEQLVPKMVACQRVKGKNFGCQWHFHPEMELTLVLSGGTQRWIGDNMSPLREGDLTFLGSNLPHDFRNDPAPGAPFHEVNAVNVHFHPEFLGTNWLQWAEMNNIQRLFQQAAHGLHITGRSRELVSQIMIKMLRTQGIKRLILLLEILQELSTSRSLVRIASPGFFPELQVSDQERMGLITSYIHEHIEDPLYLTDVARHAGMSEGTFSRFFRSLTRKTFPAYLNELRVARVCRLLTETDATVTEIAMNCGFDSMANFQSQFRRLHGCSPKIYRQRAMSITPMAPGTT</sequence>
<dbReference type="InterPro" id="IPR020449">
    <property type="entry name" value="Tscrpt_reg_AraC-type_HTH"/>
</dbReference>
<dbReference type="InterPro" id="IPR018060">
    <property type="entry name" value="HTH_AraC"/>
</dbReference>
<keyword evidence="2" id="KW-0238">DNA-binding</keyword>
<dbReference type="OrthoDB" id="184505at2"/>
<dbReference type="SUPFAM" id="SSF46689">
    <property type="entry name" value="Homeodomain-like"/>
    <property type="match status" value="2"/>
</dbReference>
<dbReference type="EMBL" id="VAUV01000006">
    <property type="protein sequence ID" value="TLD70989.1"/>
    <property type="molecule type" value="Genomic_DNA"/>
</dbReference>
<comment type="caution">
    <text evidence="5">The sequence shown here is derived from an EMBL/GenBank/DDBJ whole genome shotgun (WGS) entry which is preliminary data.</text>
</comment>
<evidence type="ECO:0000259" key="4">
    <source>
        <dbReference type="PROSITE" id="PS01124"/>
    </source>
</evidence>
<dbReference type="SMART" id="SM00342">
    <property type="entry name" value="HTH_ARAC"/>
    <property type="match status" value="1"/>
</dbReference>
<keyword evidence="6" id="KW-1185">Reference proteome</keyword>
<reference evidence="5 6" key="1">
    <citation type="submission" date="2019-05" db="EMBL/GenBank/DDBJ databases">
        <title>Verrucobacter flavum gen. nov., sp. nov. a new member of the family Verrucomicrobiaceae.</title>
        <authorList>
            <person name="Szuroczki S."/>
            <person name="Abbaszade G."/>
            <person name="Szabo A."/>
            <person name="Felfoldi T."/>
            <person name="Schumann P."/>
            <person name="Boka K."/>
            <person name="Keki Z."/>
            <person name="Toumi M."/>
            <person name="Toth E."/>
        </authorList>
    </citation>
    <scope>NUCLEOTIDE SEQUENCE [LARGE SCALE GENOMIC DNA]</scope>
    <source>
        <strain evidence="5 6">MG-N-17</strain>
    </source>
</reference>
<dbReference type="InterPro" id="IPR014710">
    <property type="entry name" value="RmlC-like_jellyroll"/>
</dbReference>
<dbReference type="Pfam" id="PF12833">
    <property type="entry name" value="HTH_18"/>
    <property type="match status" value="1"/>
</dbReference>
<dbReference type="PRINTS" id="PR00032">
    <property type="entry name" value="HTHARAC"/>
</dbReference>
<dbReference type="PANTHER" id="PTHR43280:SF27">
    <property type="entry name" value="TRANSCRIPTIONAL REGULATOR MTLR"/>
    <property type="match status" value="1"/>
</dbReference>
<dbReference type="RefSeq" id="WP_138085817.1">
    <property type="nucleotide sequence ID" value="NZ_VAUV01000006.1"/>
</dbReference>
<dbReference type="InterPro" id="IPR018062">
    <property type="entry name" value="HTH_AraC-typ_CS"/>
</dbReference>
<dbReference type="Pfam" id="PF07883">
    <property type="entry name" value="Cupin_2"/>
    <property type="match status" value="1"/>
</dbReference>
<keyword evidence="1" id="KW-0805">Transcription regulation</keyword>
<organism evidence="5 6">
    <name type="scientific">Phragmitibacter flavus</name>
    <dbReference type="NCBI Taxonomy" id="2576071"/>
    <lineage>
        <taxon>Bacteria</taxon>
        <taxon>Pseudomonadati</taxon>
        <taxon>Verrucomicrobiota</taxon>
        <taxon>Verrucomicrobiia</taxon>
        <taxon>Verrucomicrobiales</taxon>
        <taxon>Verrucomicrobiaceae</taxon>
        <taxon>Phragmitibacter</taxon>
    </lineage>
</organism>
<dbReference type="GO" id="GO:0003700">
    <property type="term" value="F:DNA-binding transcription factor activity"/>
    <property type="evidence" value="ECO:0007669"/>
    <property type="project" value="InterPro"/>
</dbReference>
<dbReference type="Gene3D" id="1.10.10.60">
    <property type="entry name" value="Homeodomain-like"/>
    <property type="match status" value="2"/>
</dbReference>
<dbReference type="InterPro" id="IPR013096">
    <property type="entry name" value="Cupin_2"/>
</dbReference>
<dbReference type="SUPFAM" id="SSF51215">
    <property type="entry name" value="Regulatory protein AraC"/>
    <property type="match status" value="1"/>
</dbReference>
<dbReference type="Proteomes" id="UP000306196">
    <property type="component" value="Unassembled WGS sequence"/>
</dbReference>
<keyword evidence="3" id="KW-0804">Transcription</keyword>
<name>A0A5R8KHA1_9BACT</name>
<accession>A0A5R8KHA1</accession>
<evidence type="ECO:0000256" key="3">
    <source>
        <dbReference type="ARBA" id="ARBA00023163"/>
    </source>
</evidence>
<dbReference type="Gene3D" id="2.60.120.10">
    <property type="entry name" value="Jelly Rolls"/>
    <property type="match status" value="1"/>
</dbReference>
<dbReference type="PROSITE" id="PS01124">
    <property type="entry name" value="HTH_ARAC_FAMILY_2"/>
    <property type="match status" value="1"/>
</dbReference>
<evidence type="ECO:0000313" key="5">
    <source>
        <dbReference type="EMBL" id="TLD70989.1"/>
    </source>
</evidence>